<dbReference type="CDD" id="cd03801">
    <property type="entry name" value="GT4_PimA-like"/>
    <property type="match status" value="1"/>
</dbReference>
<feature type="domain" description="Glycosyl transferase family 1" evidence="4">
    <location>
        <begin position="166"/>
        <end position="321"/>
    </location>
</feature>
<dbReference type="SUPFAM" id="SSF53756">
    <property type="entry name" value="UDP-Glycosyltransferase/glycogen phosphorylase"/>
    <property type="match status" value="1"/>
</dbReference>
<dbReference type="PANTHER" id="PTHR12526:SF640">
    <property type="entry name" value="COLANIC ACID BIOSYNTHESIS GLYCOSYLTRANSFERASE WCAL-RELATED"/>
    <property type="match status" value="1"/>
</dbReference>
<keyword evidence="2" id="KW-0328">Glycosyltransferase</keyword>
<evidence type="ECO:0000313" key="7">
    <source>
        <dbReference type="Proteomes" id="UP000019253"/>
    </source>
</evidence>
<evidence type="ECO:0000259" key="4">
    <source>
        <dbReference type="Pfam" id="PF00534"/>
    </source>
</evidence>
<accession>W7AZS7</accession>
<dbReference type="STRING" id="1265819.PGRAN_15382"/>
<sequence>MRILMFGPESKAKGGIATVISNFKDHFKSENNEIFYLESWKEGSLIRRTLSSVIGLVMLPILISSKKLDLVHIHIAQDGSYFRKAIAVRLTKLCRKKVLLHIHGSHFDAYHRESKPLLQRHLIETLQKSDKVIVLNDEVQQYFSAYGIKTEIMFNAVPIPERQEGSKKEMQISCFGQLGKRKGTYDILDVAAVLQEKHPDIPIYLYGDGDIKKIEELIKTRNLLNVHLGGWVTAEQKEVAMQQTMIHILPSYQEGLPMAILETMAQGIPNISTYVGGIPDIIDNGKNGLLIEPGNTKQLEAALLTLITDNKLRQRMGTEAYWKVEDKFSMPAYLKKWEKIYTEWDE</sequence>
<dbReference type="InterPro" id="IPR001296">
    <property type="entry name" value="Glyco_trans_1"/>
</dbReference>
<evidence type="ECO:0000313" key="6">
    <source>
        <dbReference type="EMBL" id="EUJ18730.1"/>
    </source>
</evidence>
<evidence type="ECO:0000259" key="5">
    <source>
        <dbReference type="Pfam" id="PF13439"/>
    </source>
</evidence>
<protein>
    <submittedName>
        <fullName evidence="6">Glycosytransferase</fullName>
    </submittedName>
</protein>
<name>W7AZS7_9LIST</name>
<organism evidence="6 7">
    <name type="scientific">Listeria grandensis FSL F6-0971</name>
    <dbReference type="NCBI Taxonomy" id="1265819"/>
    <lineage>
        <taxon>Bacteria</taxon>
        <taxon>Bacillati</taxon>
        <taxon>Bacillota</taxon>
        <taxon>Bacilli</taxon>
        <taxon>Bacillales</taxon>
        <taxon>Listeriaceae</taxon>
        <taxon>Listeria</taxon>
    </lineage>
</organism>
<proteinExistence type="inferred from homology"/>
<evidence type="ECO:0000256" key="3">
    <source>
        <dbReference type="ARBA" id="ARBA00022679"/>
    </source>
</evidence>
<evidence type="ECO:0000256" key="2">
    <source>
        <dbReference type="ARBA" id="ARBA00022676"/>
    </source>
</evidence>
<comment type="caution">
    <text evidence="6">The sequence shown here is derived from an EMBL/GenBank/DDBJ whole genome shotgun (WGS) entry which is preliminary data.</text>
</comment>
<keyword evidence="3 6" id="KW-0808">Transferase</keyword>
<dbReference type="Proteomes" id="UP000019253">
    <property type="component" value="Unassembled WGS sequence"/>
</dbReference>
<dbReference type="OrthoDB" id="9806653at2"/>
<keyword evidence="7" id="KW-1185">Reference proteome</keyword>
<feature type="domain" description="Glycosyltransferase subfamily 4-like N-terminal" evidence="5">
    <location>
        <begin position="48"/>
        <end position="152"/>
    </location>
</feature>
<dbReference type="Pfam" id="PF13439">
    <property type="entry name" value="Glyco_transf_4"/>
    <property type="match status" value="1"/>
</dbReference>
<dbReference type="InterPro" id="IPR028098">
    <property type="entry name" value="Glyco_trans_4-like_N"/>
</dbReference>
<dbReference type="Gene3D" id="3.40.50.2000">
    <property type="entry name" value="Glycogen Phosphorylase B"/>
    <property type="match status" value="2"/>
</dbReference>
<evidence type="ECO:0000256" key="1">
    <source>
        <dbReference type="ARBA" id="ARBA00009481"/>
    </source>
</evidence>
<dbReference type="PATRIC" id="fig|1265819.5.peg.3064"/>
<dbReference type="PANTHER" id="PTHR12526">
    <property type="entry name" value="GLYCOSYLTRANSFERASE"/>
    <property type="match status" value="1"/>
</dbReference>
<comment type="similarity">
    <text evidence="1">Belongs to the glycosyltransferase group 1 family. Glycosyltransferase 4 subfamily.</text>
</comment>
<reference evidence="6 7" key="1">
    <citation type="journal article" date="2014" name="Int. J. Syst. Evol. Microbiol.">
        <title>Listeria floridensis sp. nov., Listeria aquatica sp. nov., Listeria cornellensis sp. nov., Listeria riparia sp. nov. and Listeria grandensis sp. nov., from agricultural and natural environments.</title>
        <authorList>
            <person name="den Bakker H.C."/>
            <person name="Warchocki S."/>
            <person name="Wright E.M."/>
            <person name="Allred A.F."/>
            <person name="Ahlstrom C."/>
            <person name="Manuel C.S."/>
            <person name="Stasiewicz M.J."/>
            <person name="Burrell A."/>
            <person name="Roof S."/>
            <person name="Strawn L."/>
            <person name="Fortes E.D."/>
            <person name="Nightingale K.K."/>
            <person name="Kephart D."/>
            <person name="Wiedmann M."/>
        </authorList>
    </citation>
    <scope>NUCLEOTIDE SEQUENCE [LARGE SCALE GENOMIC DNA]</scope>
    <source>
        <strain evidence="7">FSL F6-971</strain>
    </source>
</reference>
<dbReference type="GO" id="GO:0016757">
    <property type="term" value="F:glycosyltransferase activity"/>
    <property type="evidence" value="ECO:0007669"/>
    <property type="project" value="UniProtKB-KW"/>
</dbReference>
<dbReference type="RefSeq" id="WP_036068144.1">
    <property type="nucleotide sequence ID" value="NZ_AODD01000034.1"/>
</dbReference>
<gene>
    <name evidence="6" type="ORF">PGRAN_15382</name>
</gene>
<dbReference type="AlphaFoldDB" id="W7AZS7"/>
<dbReference type="EMBL" id="AODD01000034">
    <property type="protein sequence ID" value="EUJ18730.1"/>
    <property type="molecule type" value="Genomic_DNA"/>
</dbReference>
<dbReference type="Pfam" id="PF00534">
    <property type="entry name" value="Glycos_transf_1"/>
    <property type="match status" value="1"/>
</dbReference>